<name>A0AAD0KSI1_MYCLR</name>
<dbReference type="EMBL" id="CP029543">
    <property type="protein sequence ID" value="AWV48074.1"/>
    <property type="molecule type" value="Genomic_DNA"/>
</dbReference>
<accession>A0AAD0KSI1</accession>
<proteinExistence type="predicted"/>
<gene>
    <name evidence="1" type="ORF">DIJ64_08415</name>
</gene>
<sequence>MLVWVWVVVLWWAGGVWVVDLRPTTYETNRTTHRHRHKTESFFGDGTQKCGWNELEELRYGQACQNPDVVELRSKVKEKILIKKYRAVSIRCTRLARKAVEERVNGNDVAQPVAGLSPTCSTENSELSM</sequence>
<dbReference type="Proteomes" id="UP000249682">
    <property type="component" value="Chromosome"/>
</dbReference>
<dbReference type="AlphaFoldDB" id="A0AAD0KSI1"/>
<protein>
    <submittedName>
        <fullName evidence="1">Uncharacterized protein</fullName>
    </submittedName>
</protein>
<evidence type="ECO:0000313" key="2">
    <source>
        <dbReference type="Proteomes" id="UP000249682"/>
    </source>
</evidence>
<evidence type="ECO:0000313" key="1">
    <source>
        <dbReference type="EMBL" id="AWV48074.1"/>
    </source>
</evidence>
<reference evidence="1 2" key="1">
    <citation type="submission" date="2018-05" db="EMBL/GenBank/DDBJ databases">
        <title>Evolution of small genomes with special reference to Mycobacterium leprae.</title>
        <authorList>
            <person name="Mohanty P.S."/>
            <person name="Bansal A.K."/>
            <person name="Gupta U.D."/>
            <person name="Naaz F."/>
            <person name="Dwivedi V.D."/>
            <person name="Singh H."/>
            <person name="Gupta G."/>
            <person name="Sharma S."/>
            <person name="Arora M."/>
        </authorList>
    </citation>
    <scope>NUCLEOTIDE SEQUENCE [LARGE SCALE GENOMIC DNA]</scope>
    <source>
        <strain evidence="1 2">MRHRU-235-G</strain>
    </source>
</reference>
<dbReference type="RefSeq" id="WP_111481035.1">
    <property type="nucleotide sequence ID" value="NZ_CP029543.1"/>
</dbReference>
<organism evidence="1 2">
    <name type="scientific">Mycobacterium leprae</name>
    <dbReference type="NCBI Taxonomy" id="1769"/>
    <lineage>
        <taxon>Bacteria</taxon>
        <taxon>Bacillati</taxon>
        <taxon>Actinomycetota</taxon>
        <taxon>Actinomycetes</taxon>
        <taxon>Mycobacteriales</taxon>
        <taxon>Mycobacteriaceae</taxon>
        <taxon>Mycobacterium</taxon>
    </lineage>
</organism>